<keyword evidence="2" id="KW-1185">Reference proteome</keyword>
<reference evidence="1 2" key="1">
    <citation type="submission" date="2018-08" db="EMBL/GenBank/DDBJ databases">
        <title>Genome and evolution of the arbuscular mycorrhizal fungus Diversispora epigaea (formerly Glomus versiforme) and its bacterial endosymbionts.</title>
        <authorList>
            <person name="Sun X."/>
            <person name="Fei Z."/>
            <person name="Harrison M."/>
        </authorList>
    </citation>
    <scope>NUCLEOTIDE SEQUENCE [LARGE SCALE GENOMIC DNA]</scope>
    <source>
        <strain evidence="1 2">IT104</strain>
    </source>
</reference>
<dbReference type="EMBL" id="PQFF01000078">
    <property type="protein sequence ID" value="RHZ84429.1"/>
    <property type="molecule type" value="Genomic_DNA"/>
</dbReference>
<sequence>MRGMAVAVASGMQELRIEESAARRQAKIDSNQAVKCTALSECVKNGNVMMQYILNANNYNLIYQILKKKYKYLNLIGEISYALEKFWGRHEPFSRVASGETQEFCDLHLKLYDNDVHARHVSRKKLVSIINELKRPDVMIKIVICQISDPPVGPCQKHIGFPQGTN</sequence>
<comment type="caution">
    <text evidence="1">The sequence shown here is derived from an EMBL/GenBank/DDBJ whole genome shotgun (WGS) entry which is preliminary data.</text>
</comment>
<gene>
    <name evidence="1" type="ORF">Glove_82g75</name>
</gene>
<dbReference type="AlphaFoldDB" id="A0A397J7W2"/>
<organism evidence="1 2">
    <name type="scientific">Diversispora epigaea</name>
    <dbReference type="NCBI Taxonomy" id="1348612"/>
    <lineage>
        <taxon>Eukaryota</taxon>
        <taxon>Fungi</taxon>
        <taxon>Fungi incertae sedis</taxon>
        <taxon>Mucoromycota</taxon>
        <taxon>Glomeromycotina</taxon>
        <taxon>Glomeromycetes</taxon>
        <taxon>Diversisporales</taxon>
        <taxon>Diversisporaceae</taxon>
        <taxon>Diversispora</taxon>
    </lineage>
</organism>
<evidence type="ECO:0000313" key="2">
    <source>
        <dbReference type="Proteomes" id="UP000266861"/>
    </source>
</evidence>
<dbReference type="STRING" id="1348612.A0A397J7W2"/>
<protein>
    <submittedName>
        <fullName evidence="1">Uncharacterized protein</fullName>
    </submittedName>
</protein>
<proteinExistence type="predicted"/>
<evidence type="ECO:0000313" key="1">
    <source>
        <dbReference type="EMBL" id="RHZ84429.1"/>
    </source>
</evidence>
<dbReference type="Proteomes" id="UP000266861">
    <property type="component" value="Unassembled WGS sequence"/>
</dbReference>
<accession>A0A397J7W2</accession>
<name>A0A397J7W2_9GLOM</name>